<dbReference type="InterPro" id="IPR008259">
    <property type="entry name" value="FMN_hydac_DH_AS"/>
</dbReference>
<comment type="cofactor">
    <cofactor evidence="1">
        <name>FMN</name>
        <dbReference type="ChEBI" id="CHEBI:58210"/>
    </cofactor>
</comment>
<dbReference type="OrthoDB" id="9770452at2"/>
<feature type="binding site" evidence="7">
    <location>
        <position position="125"/>
    </location>
    <ligand>
        <name>glyoxylate</name>
        <dbReference type="ChEBI" id="CHEBI:36655"/>
    </ligand>
</feature>
<dbReference type="PROSITE" id="PS00557">
    <property type="entry name" value="FMN_HYDROXY_ACID_DH_1"/>
    <property type="match status" value="1"/>
</dbReference>
<dbReference type="InterPro" id="IPR037396">
    <property type="entry name" value="FMN_HAD"/>
</dbReference>
<evidence type="ECO:0000256" key="6">
    <source>
        <dbReference type="PIRSR" id="PIRSR000138-1"/>
    </source>
</evidence>
<dbReference type="InterPro" id="IPR013785">
    <property type="entry name" value="Aldolase_TIM"/>
</dbReference>
<dbReference type="Proteomes" id="UP000294894">
    <property type="component" value="Chromosome"/>
</dbReference>
<feature type="binding site" evidence="7">
    <location>
        <begin position="75"/>
        <end position="77"/>
    </location>
    <ligand>
        <name>FMN</name>
        <dbReference type="ChEBI" id="CHEBI:58210"/>
    </ligand>
</feature>
<evidence type="ECO:0000313" key="10">
    <source>
        <dbReference type="Proteomes" id="UP000294894"/>
    </source>
</evidence>
<dbReference type="RefSeq" id="WP_135074352.1">
    <property type="nucleotide sequence ID" value="NZ_CP038267.1"/>
</dbReference>
<evidence type="ECO:0000256" key="7">
    <source>
        <dbReference type="PIRSR" id="PIRSR000138-2"/>
    </source>
</evidence>
<feature type="binding site" evidence="7">
    <location>
        <begin position="289"/>
        <end position="290"/>
    </location>
    <ligand>
        <name>FMN</name>
        <dbReference type="ChEBI" id="CHEBI:58210"/>
    </ligand>
</feature>
<name>A0A4P7GI24_9ACTN</name>
<evidence type="ECO:0000259" key="8">
    <source>
        <dbReference type="PROSITE" id="PS51349"/>
    </source>
</evidence>
<evidence type="ECO:0000256" key="4">
    <source>
        <dbReference type="ARBA" id="ARBA00023002"/>
    </source>
</evidence>
<dbReference type="KEGG" id="noy:EXE57_04390"/>
<keyword evidence="3 7" id="KW-0288">FMN</keyword>
<dbReference type="PROSITE" id="PS51349">
    <property type="entry name" value="FMN_HYDROXY_ACID_DH_2"/>
    <property type="match status" value="1"/>
</dbReference>
<evidence type="ECO:0000256" key="5">
    <source>
        <dbReference type="ARBA" id="ARBA00024042"/>
    </source>
</evidence>
<dbReference type="PIRSF" id="PIRSF000138">
    <property type="entry name" value="Al-hdrx_acd_dh"/>
    <property type="match status" value="1"/>
</dbReference>
<feature type="binding site" evidence="7">
    <location>
        <position position="233"/>
    </location>
    <ligand>
        <name>FMN</name>
        <dbReference type="ChEBI" id="CHEBI:58210"/>
    </ligand>
</feature>
<reference evidence="9 10" key="1">
    <citation type="submission" date="2019-03" db="EMBL/GenBank/DDBJ databases">
        <title>Three New Species of Nocardioides, Nocardioides euryhalodurans sp. nov., Nocardioides seonyuensis sp. nov. and Nocardioides eburneoflavus sp. nov., Iolated from Soil.</title>
        <authorList>
            <person name="Roh S.G."/>
            <person name="Lee C."/>
            <person name="Kim M.-K."/>
            <person name="Kim S.B."/>
        </authorList>
    </citation>
    <scope>NUCLEOTIDE SEQUENCE [LARGE SCALE GENOMIC DNA]</scope>
    <source>
        <strain evidence="9 10">MMS17-SY117</strain>
    </source>
</reference>
<dbReference type="GO" id="GO:0010181">
    <property type="term" value="F:FMN binding"/>
    <property type="evidence" value="ECO:0007669"/>
    <property type="project" value="InterPro"/>
</dbReference>
<dbReference type="AlphaFoldDB" id="A0A4P7GI24"/>
<dbReference type="PANTHER" id="PTHR10578:SF107">
    <property type="entry name" value="2-HYDROXYACID OXIDASE 1"/>
    <property type="match status" value="1"/>
</dbReference>
<evidence type="ECO:0000256" key="3">
    <source>
        <dbReference type="ARBA" id="ARBA00022643"/>
    </source>
</evidence>
<sequence>MTWQADLAERARAAMPEPMWDYTRTGALEGVTAAEAEAAWADVRFAPRVLRDVTDVEVSTSLLGADLATPVGVAPTAMQRVAHPDGERAMARGAAAAGALHVVSSNAGYPFAAIDVGSPWWVQAYLPPRRAELVPMLEAAVRAGARAAVLTVDTPVPGDKRVPREEDWRGIDLSWFRCNVDAPAGVRWAADVTPDDIGWLREATGLPVVVKGVLRADDARTCVEAGAAAVWVSNHGGRQLDRAVSTRYALPHVAAEVGDDVEVYVDGGIRSGLDVLAGLALGADAVFCGRLPVHALAAGGAPEVAGLLTRLTQELVDAMRLAGCPRPSDTRGIVAQSPPQGL</sequence>
<feature type="domain" description="FMN hydroxy acid dehydrogenase" evidence="8">
    <location>
        <begin position="1"/>
        <end position="340"/>
    </location>
</feature>
<feature type="binding site" evidence="7">
    <location>
        <position position="22"/>
    </location>
    <ligand>
        <name>glyoxylate</name>
        <dbReference type="ChEBI" id="CHEBI:36655"/>
    </ligand>
</feature>
<keyword evidence="4" id="KW-0560">Oxidoreductase</keyword>
<dbReference type="GO" id="GO:0016491">
    <property type="term" value="F:oxidoreductase activity"/>
    <property type="evidence" value="ECO:0007669"/>
    <property type="project" value="UniProtKB-KW"/>
</dbReference>
<dbReference type="Pfam" id="PF01070">
    <property type="entry name" value="FMN_dh"/>
    <property type="match status" value="1"/>
</dbReference>
<feature type="binding site" evidence="7">
    <location>
        <position position="211"/>
    </location>
    <ligand>
        <name>FMN</name>
        <dbReference type="ChEBI" id="CHEBI:58210"/>
    </ligand>
</feature>
<evidence type="ECO:0000256" key="2">
    <source>
        <dbReference type="ARBA" id="ARBA00022630"/>
    </source>
</evidence>
<feature type="binding site" evidence="7">
    <location>
        <position position="104"/>
    </location>
    <ligand>
        <name>FMN</name>
        <dbReference type="ChEBI" id="CHEBI:58210"/>
    </ligand>
</feature>
<evidence type="ECO:0000313" key="9">
    <source>
        <dbReference type="EMBL" id="QBR91588.1"/>
    </source>
</evidence>
<feature type="binding site" evidence="7">
    <location>
        <position position="238"/>
    </location>
    <ligand>
        <name>glyoxylate</name>
        <dbReference type="ChEBI" id="CHEBI:36655"/>
    </ligand>
</feature>
<dbReference type="InterPro" id="IPR000262">
    <property type="entry name" value="FMN-dep_DH"/>
</dbReference>
<keyword evidence="10" id="KW-1185">Reference proteome</keyword>
<keyword evidence="2 7" id="KW-0285">Flavoprotein</keyword>
<feature type="binding site" evidence="7">
    <location>
        <position position="123"/>
    </location>
    <ligand>
        <name>FMN</name>
        <dbReference type="ChEBI" id="CHEBI:58210"/>
    </ligand>
</feature>
<comment type="similarity">
    <text evidence="5">Belongs to the FMN-dependent alpha-hydroxy acid dehydrogenase family.</text>
</comment>
<dbReference type="CDD" id="cd02809">
    <property type="entry name" value="alpha_hydroxyacid_oxid_FMN"/>
    <property type="match status" value="1"/>
</dbReference>
<feature type="active site" description="Proton acceptor" evidence="6">
    <location>
        <position position="235"/>
    </location>
</feature>
<dbReference type="PANTHER" id="PTHR10578">
    <property type="entry name" value="S -2-HYDROXY-ACID OXIDASE-RELATED"/>
    <property type="match status" value="1"/>
</dbReference>
<organism evidence="9 10">
    <name type="scientific">Nocardioides euryhalodurans</name>
    <dbReference type="NCBI Taxonomy" id="2518370"/>
    <lineage>
        <taxon>Bacteria</taxon>
        <taxon>Bacillati</taxon>
        <taxon>Actinomycetota</taxon>
        <taxon>Actinomycetes</taxon>
        <taxon>Propionibacteriales</taxon>
        <taxon>Nocardioidaceae</taxon>
        <taxon>Nocardioides</taxon>
    </lineage>
</organism>
<proteinExistence type="inferred from homology"/>
<gene>
    <name evidence="9" type="ORF">EXE57_04390</name>
</gene>
<dbReference type="InterPro" id="IPR012133">
    <property type="entry name" value="Alpha-hydoxy_acid_DH_FMN"/>
</dbReference>
<dbReference type="EMBL" id="CP038267">
    <property type="protein sequence ID" value="QBR91588.1"/>
    <property type="molecule type" value="Genomic_DNA"/>
</dbReference>
<protein>
    <submittedName>
        <fullName evidence="9">Alpha-hydroxy-acid oxidizing enzyme</fullName>
    </submittedName>
</protein>
<feature type="binding site" evidence="7">
    <location>
        <begin position="266"/>
        <end position="270"/>
    </location>
    <ligand>
        <name>FMN</name>
        <dbReference type="ChEBI" id="CHEBI:58210"/>
    </ligand>
</feature>
<feature type="binding site" evidence="7">
    <location>
        <position position="151"/>
    </location>
    <ligand>
        <name>FMN</name>
        <dbReference type="ChEBI" id="CHEBI:58210"/>
    </ligand>
</feature>
<dbReference type="Gene3D" id="3.20.20.70">
    <property type="entry name" value="Aldolase class I"/>
    <property type="match status" value="1"/>
</dbReference>
<dbReference type="SUPFAM" id="SSF51395">
    <property type="entry name" value="FMN-linked oxidoreductases"/>
    <property type="match status" value="1"/>
</dbReference>
<feature type="binding site" evidence="7">
    <location>
        <position position="235"/>
    </location>
    <ligand>
        <name>glyoxylate</name>
        <dbReference type="ChEBI" id="CHEBI:36655"/>
    </ligand>
</feature>
<accession>A0A4P7GI24</accession>
<evidence type="ECO:0000256" key="1">
    <source>
        <dbReference type="ARBA" id="ARBA00001917"/>
    </source>
</evidence>